<evidence type="ECO:0008006" key="2">
    <source>
        <dbReference type="Google" id="ProtNLM"/>
    </source>
</evidence>
<name>A0A2S2P557_SCHGA</name>
<accession>A0A2S2P557</accession>
<dbReference type="AlphaFoldDB" id="A0A2S2P557"/>
<evidence type="ECO:0000313" key="1">
    <source>
        <dbReference type="EMBL" id="MBY24593.1"/>
    </source>
</evidence>
<protein>
    <recommendedName>
        <fullName evidence="2">Retrovirus-related Pol polyprotein from type-1 retrotransposable element R1</fullName>
    </recommendedName>
</protein>
<proteinExistence type="predicted"/>
<organism evidence="1">
    <name type="scientific">Schizaphis graminum</name>
    <name type="common">Green bug aphid</name>
    <dbReference type="NCBI Taxonomy" id="13262"/>
    <lineage>
        <taxon>Eukaryota</taxon>
        <taxon>Metazoa</taxon>
        <taxon>Ecdysozoa</taxon>
        <taxon>Arthropoda</taxon>
        <taxon>Hexapoda</taxon>
        <taxon>Insecta</taxon>
        <taxon>Pterygota</taxon>
        <taxon>Neoptera</taxon>
        <taxon>Paraneoptera</taxon>
        <taxon>Hemiptera</taxon>
        <taxon>Sternorrhyncha</taxon>
        <taxon>Aphidomorpha</taxon>
        <taxon>Aphidoidea</taxon>
        <taxon>Aphididae</taxon>
        <taxon>Aphidini</taxon>
        <taxon>Schizaphis</taxon>
    </lineage>
</organism>
<gene>
    <name evidence="1" type="primary">Y2R2_8</name>
    <name evidence="1" type="ORF">g.171543</name>
</gene>
<reference evidence="1" key="1">
    <citation type="submission" date="2018-04" db="EMBL/GenBank/DDBJ databases">
        <title>Transcriptome of Schizaphis graminum biotype I.</title>
        <authorList>
            <person name="Scully E.D."/>
            <person name="Geib S.M."/>
            <person name="Palmer N.A."/>
            <person name="Koch K."/>
            <person name="Bradshaw J."/>
            <person name="Heng-Moss T."/>
            <person name="Sarath G."/>
        </authorList>
    </citation>
    <scope>NUCLEOTIDE SEQUENCE</scope>
</reference>
<dbReference type="EMBL" id="GGMR01011974">
    <property type="protein sequence ID" value="MBY24593.1"/>
    <property type="molecule type" value="Transcribed_RNA"/>
</dbReference>
<sequence>MLSVSAQKVNAWLKKTGLTLALHKCEAMIITRTRTHNDLNIVIDGYRVATRRQVKYLGVHIDSKWKFSEHARIVSEKASRIVQGLSRILPNISAAKPTKRKLLSNVVHSIMLYGCPLWADDMSTSGWATLCKVQRRICLRVVSAYCTVSGDAVRVIAGIPPLDLLAKERKDLYLERKNRNHPPTDEADDITTVWQRRWDSSEKGRWTQRLIPDIRRWINRRHGEVNFHLTQALSGHGCFAEYLRRFGKLGSAECWYCGHACDDAYHTFFACDAWYTRRGAAENLLGVTLTPENLIATMLGSKRNWEVINDFIHQIMTRKETEERRRQADA</sequence>